<dbReference type="InterPro" id="IPR008250">
    <property type="entry name" value="ATPase_P-typ_transduc_dom_A_sf"/>
</dbReference>
<evidence type="ECO:0000256" key="3">
    <source>
        <dbReference type="ARBA" id="ARBA00022448"/>
    </source>
</evidence>
<feature type="transmembrane region" description="Helical" evidence="20">
    <location>
        <begin position="432"/>
        <end position="461"/>
    </location>
</feature>
<dbReference type="Gene3D" id="3.40.1110.10">
    <property type="entry name" value="Calcium-transporting ATPase, cytoplasmic domain N"/>
    <property type="match status" value="1"/>
</dbReference>
<dbReference type="InterPro" id="IPR006121">
    <property type="entry name" value="HMA_dom"/>
</dbReference>
<dbReference type="Proteomes" id="UP000192721">
    <property type="component" value="Unassembled WGS sequence"/>
</dbReference>
<evidence type="ECO:0000256" key="19">
    <source>
        <dbReference type="ARBA" id="ARBA00049289"/>
    </source>
</evidence>
<keyword evidence="6 20" id="KW-0812">Transmembrane</keyword>
<dbReference type="CDD" id="cd02094">
    <property type="entry name" value="P-type_ATPase_Cu-like"/>
    <property type="match status" value="1"/>
</dbReference>
<sequence>MTASTVDLPIEGMSCAACAARIEKQLNRLDGVEAAVNFASESAKVSFDPVKTPPQTLVDTIAKTGFAVPRRQAELDIQGMTCAACAGRIEKVLNRLPGVSAQVNFASESARVDYVAGLADEAALIAAVSRVGYQAAAKAGPGDDTLAAEHARRYRRERLWFAFSALLTLPFLIEMAAMFSGGHHGWLPRYWQLALATPVQFIVGWRFYKGAWAALRGGGANMDVLVALGTSMAWLLSAAVTLLGLEDQHVYFEASASVITLVLLGKLLEARAKGKTSAAIEELIRLAPKTARVEREDGRVEEVAVTALRQGDLIVVRHGETLPVDGEVVDGAAALDESMLTGESLPVAKRVGDSVYAATRNQDGMLKIRATGVGGDTQLAEIVRLVSAAQGSKAPIQQLADVISGVFVPVVVGISLLTFIITGLWLQDWPAALIHAVAVLVIACPCALGLATPTAVMVGVGNGARRGILFRNATALELASQVGVLLVDKTGTLTEGKPQVKQVLPLAADADLVLQLAASVEAGSEHPLARAILQQAQEQGLGLLPVSGFAAQVGQGVQAEVAGHGLVRAGVPGWLGEQALNAALPLQQAGNTVVALARGEELLGLLAIADRIRPSSAQAVAQLQRMGIRVAMLTGDNPATAAGIAAEAGIRDYRAEVKPQDKAAEVRRWQAQGFKVAMMGDGVNDAPALAAADVSLAMGAGSDVAIEAADITLMHGDLMHAVDAIRLSRASLRKIRQNLLSAFIYNVMGIPLAALGMLNPVIAGAAMAMSSVSVVSNSLLLRRWK</sequence>
<evidence type="ECO:0000256" key="6">
    <source>
        <dbReference type="ARBA" id="ARBA00022692"/>
    </source>
</evidence>
<dbReference type="SUPFAM" id="SSF81653">
    <property type="entry name" value="Calcium ATPase, transduction domain A"/>
    <property type="match status" value="1"/>
</dbReference>
<evidence type="ECO:0000313" key="22">
    <source>
        <dbReference type="EMBL" id="OQS40735.1"/>
    </source>
</evidence>
<dbReference type="FunFam" id="3.40.50.1000:FF:000144">
    <property type="entry name" value="copper-transporting ATPase 1 isoform X2"/>
    <property type="match status" value="1"/>
</dbReference>
<dbReference type="Pfam" id="PF00702">
    <property type="entry name" value="Hydrolase"/>
    <property type="match status" value="1"/>
</dbReference>
<dbReference type="InterPro" id="IPR023298">
    <property type="entry name" value="ATPase_P-typ_TM_dom_sf"/>
</dbReference>
<dbReference type="NCBIfam" id="TIGR01511">
    <property type="entry name" value="ATPase-IB1_Cu"/>
    <property type="match status" value="1"/>
</dbReference>
<dbReference type="GO" id="GO:0055070">
    <property type="term" value="P:copper ion homeostasis"/>
    <property type="evidence" value="ECO:0007669"/>
    <property type="project" value="TreeGrafter"/>
</dbReference>
<dbReference type="GO" id="GO:0043682">
    <property type="term" value="F:P-type divalent copper transporter activity"/>
    <property type="evidence" value="ECO:0007669"/>
    <property type="project" value="UniProtKB-EC"/>
</dbReference>
<dbReference type="SFLD" id="SFLDF00027">
    <property type="entry name" value="p-type_atpase"/>
    <property type="match status" value="1"/>
</dbReference>
<dbReference type="InterPro" id="IPR036163">
    <property type="entry name" value="HMA_dom_sf"/>
</dbReference>
<dbReference type="EMBL" id="MUKV01000010">
    <property type="protein sequence ID" value="OQS40735.1"/>
    <property type="molecule type" value="Genomic_DNA"/>
</dbReference>
<dbReference type="GO" id="GO:0016887">
    <property type="term" value="F:ATP hydrolysis activity"/>
    <property type="evidence" value="ECO:0007669"/>
    <property type="project" value="InterPro"/>
</dbReference>
<gene>
    <name evidence="22" type="ORF">B0T45_10120</name>
</gene>
<dbReference type="InterPro" id="IPR036412">
    <property type="entry name" value="HAD-like_sf"/>
</dbReference>
<reference evidence="22 23" key="1">
    <citation type="submission" date="2017-02" db="EMBL/GenBank/DDBJ databases">
        <title>Chromobacterium haemolyticum H5244.</title>
        <authorList>
            <person name="Gulvik C.A."/>
        </authorList>
    </citation>
    <scope>NUCLEOTIDE SEQUENCE [LARGE SCALE GENOMIC DNA]</scope>
    <source>
        <strain evidence="22 23">H5244</strain>
    </source>
</reference>
<dbReference type="PANTHER" id="PTHR43520">
    <property type="entry name" value="ATP7, ISOFORM B"/>
    <property type="match status" value="1"/>
</dbReference>
<protein>
    <submittedName>
        <fullName evidence="22">Copper-translocating P-type ATPase</fullName>
    </submittedName>
</protein>
<dbReference type="FunFam" id="3.30.70.100:FF:000005">
    <property type="entry name" value="Copper-exporting P-type ATPase A"/>
    <property type="match status" value="2"/>
</dbReference>
<evidence type="ECO:0000256" key="2">
    <source>
        <dbReference type="ARBA" id="ARBA00006024"/>
    </source>
</evidence>
<dbReference type="PANTHER" id="PTHR43520:SF8">
    <property type="entry name" value="P-TYPE CU(+) TRANSPORTER"/>
    <property type="match status" value="1"/>
</dbReference>
<dbReference type="GO" id="GO:0005886">
    <property type="term" value="C:plasma membrane"/>
    <property type="evidence" value="ECO:0007669"/>
    <property type="project" value="UniProtKB-SubCell"/>
</dbReference>
<evidence type="ECO:0000256" key="16">
    <source>
        <dbReference type="ARBA" id="ARBA00023065"/>
    </source>
</evidence>
<dbReference type="SFLD" id="SFLDG00002">
    <property type="entry name" value="C1.7:_P-type_atpase_like"/>
    <property type="match status" value="1"/>
</dbReference>
<keyword evidence="13" id="KW-1278">Translocase</keyword>
<dbReference type="InterPro" id="IPR044492">
    <property type="entry name" value="P_typ_ATPase_HD_dom"/>
</dbReference>
<keyword evidence="10" id="KW-0187">Copper transport</keyword>
<keyword evidence="9 20" id="KW-0547">Nucleotide-binding</keyword>
<keyword evidence="3" id="KW-0813">Transport</keyword>
<dbReference type="Gene3D" id="3.40.50.1000">
    <property type="entry name" value="HAD superfamily/HAD-like"/>
    <property type="match status" value="1"/>
</dbReference>
<evidence type="ECO:0000256" key="8">
    <source>
        <dbReference type="ARBA" id="ARBA00022737"/>
    </source>
</evidence>
<dbReference type="SUPFAM" id="SSF81665">
    <property type="entry name" value="Calcium ATPase, transmembrane domain M"/>
    <property type="match status" value="1"/>
</dbReference>
<dbReference type="Pfam" id="PF00122">
    <property type="entry name" value="E1-E2_ATPase"/>
    <property type="match status" value="1"/>
</dbReference>
<dbReference type="PRINTS" id="PR00120">
    <property type="entry name" value="HATPASE"/>
</dbReference>
<dbReference type="PROSITE" id="PS00154">
    <property type="entry name" value="ATPASE_E1_E2"/>
    <property type="match status" value="1"/>
</dbReference>
<comment type="catalytic activity">
    <reaction evidence="19">
        <text>Cu(+)(in) + ATP + H2O = Cu(+)(out) + ADP + phosphate + H(+)</text>
        <dbReference type="Rhea" id="RHEA:25792"/>
        <dbReference type="ChEBI" id="CHEBI:15377"/>
        <dbReference type="ChEBI" id="CHEBI:15378"/>
        <dbReference type="ChEBI" id="CHEBI:30616"/>
        <dbReference type="ChEBI" id="CHEBI:43474"/>
        <dbReference type="ChEBI" id="CHEBI:49552"/>
        <dbReference type="ChEBI" id="CHEBI:456216"/>
        <dbReference type="EC" id="7.2.2.8"/>
    </reaction>
</comment>
<proteinExistence type="inferred from homology"/>
<dbReference type="PROSITE" id="PS50846">
    <property type="entry name" value="HMA_2"/>
    <property type="match status" value="2"/>
</dbReference>
<dbReference type="RefSeq" id="WP_081555401.1">
    <property type="nucleotide sequence ID" value="NZ_MUKV01000010.1"/>
</dbReference>
<keyword evidence="7 20" id="KW-0479">Metal-binding</keyword>
<accession>A0A1W0D150</accession>
<keyword evidence="15" id="KW-0186">Copper</keyword>
<name>A0A1W0D150_9NEIS</name>
<keyword evidence="4 20" id="KW-1003">Cell membrane</keyword>
<feature type="domain" description="HMA" evidence="21">
    <location>
        <begin position="71"/>
        <end position="136"/>
    </location>
</feature>
<dbReference type="InterPro" id="IPR027256">
    <property type="entry name" value="P-typ_ATPase_IB"/>
</dbReference>
<dbReference type="Gene3D" id="3.30.70.100">
    <property type="match status" value="2"/>
</dbReference>
<evidence type="ECO:0000256" key="9">
    <source>
        <dbReference type="ARBA" id="ARBA00022741"/>
    </source>
</evidence>
<feature type="transmembrane region" description="Helical" evidence="20">
    <location>
        <begin position="159"/>
        <end position="178"/>
    </location>
</feature>
<evidence type="ECO:0000256" key="14">
    <source>
        <dbReference type="ARBA" id="ARBA00022989"/>
    </source>
</evidence>
<comment type="caution">
    <text evidence="22">The sequence shown here is derived from an EMBL/GenBank/DDBJ whole genome shotgun (WGS) entry which is preliminary data.</text>
</comment>
<dbReference type="GO" id="GO:0140581">
    <property type="term" value="F:P-type monovalent copper transporter activity"/>
    <property type="evidence" value="ECO:0007669"/>
    <property type="project" value="UniProtKB-EC"/>
</dbReference>
<keyword evidence="5" id="KW-0597">Phosphoprotein</keyword>
<keyword evidence="17 20" id="KW-0472">Membrane</keyword>
<comment type="similarity">
    <text evidence="2 20">Belongs to the cation transport ATPase (P-type) (TC 3.A.3) family. Type IB subfamily.</text>
</comment>
<evidence type="ECO:0000256" key="7">
    <source>
        <dbReference type="ARBA" id="ARBA00022723"/>
    </source>
</evidence>
<keyword evidence="11 20" id="KW-0067">ATP-binding</keyword>
<keyword evidence="8" id="KW-0677">Repeat</keyword>
<feature type="domain" description="HMA" evidence="21">
    <location>
        <begin position="4"/>
        <end position="69"/>
    </location>
</feature>
<dbReference type="Pfam" id="PF00403">
    <property type="entry name" value="HMA"/>
    <property type="match status" value="2"/>
</dbReference>
<dbReference type="InterPro" id="IPR006122">
    <property type="entry name" value="HMA_Cu_ion-bd"/>
</dbReference>
<evidence type="ECO:0000256" key="11">
    <source>
        <dbReference type="ARBA" id="ARBA00022840"/>
    </source>
</evidence>
<dbReference type="SUPFAM" id="SSF56784">
    <property type="entry name" value="HAD-like"/>
    <property type="match status" value="1"/>
</dbReference>
<feature type="transmembrane region" description="Helical" evidence="20">
    <location>
        <begin position="761"/>
        <end position="781"/>
    </location>
</feature>
<evidence type="ECO:0000256" key="10">
    <source>
        <dbReference type="ARBA" id="ARBA00022796"/>
    </source>
</evidence>
<dbReference type="FunFam" id="2.70.150.10:FF:000002">
    <property type="entry name" value="Copper-transporting ATPase 1, putative"/>
    <property type="match status" value="1"/>
</dbReference>
<dbReference type="NCBIfam" id="TIGR01525">
    <property type="entry name" value="ATPase-IB_hvy"/>
    <property type="match status" value="1"/>
</dbReference>
<dbReference type="PROSITE" id="PS01047">
    <property type="entry name" value="HMA_1"/>
    <property type="match status" value="2"/>
</dbReference>
<dbReference type="InterPro" id="IPR023299">
    <property type="entry name" value="ATPase_P-typ_cyto_dom_N"/>
</dbReference>
<evidence type="ECO:0000256" key="17">
    <source>
        <dbReference type="ARBA" id="ARBA00023136"/>
    </source>
</evidence>
<dbReference type="InterPro" id="IPR001757">
    <property type="entry name" value="P_typ_ATPase"/>
</dbReference>
<organism evidence="22 23">
    <name type="scientific">Chromobacterium haemolyticum</name>
    <dbReference type="NCBI Taxonomy" id="394935"/>
    <lineage>
        <taxon>Bacteria</taxon>
        <taxon>Pseudomonadati</taxon>
        <taxon>Pseudomonadota</taxon>
        <taxon>Betaproteobacteria</taxon>
        <taxon>Neisseriales</taxon>
        <taxon>Chromobacteriaceae</taxon>
        <taxon>Chromobacterium</taxon>
    </lineage>
</organism>
<feature type="transmembrane region" description="Helical" evidence="20">
    <location>
        <begin position="738"/>
        <end position="755"/>
    </location>
</feature>
<feature type="transmembrane region" description="Helical" evidence="20">
    <location>
        <begin position="402"/>
        <end position="426"/>
    </location>
</feature>
<evidence type="ECO:0000256" key="1">
    <source>
        <dbReference type="ARBA" id="ARBA00004651"/>
    </source>
</evidence>
<dbReference type="GO" id="GO:0005507">
    <property type="term" value="F:copper ion binding"/>
    <property type="evidence" value="ECO:0007669"/>
    <property type="project" value="InterPro"/>
</dbReference>
<dbReference type="CDD" id="cd00371">
    <property type="entry name" value="HMA"/>
    <property type="match status" value="2"/>
</dbReference>
<dbReference type="NCBIfam" id="TIGR00003">
    <property type="entry name" value="copper ion binding protein"/>
    <property type="match status" value="1"/>
</dbReference>
<dbReference type="SUPFAM" id="SSF55008">
    <property type="entry name" value="HMA, heavy metal-associated domain"/>
    <property type="match status" value="2"/>
</dbReference>
<evidence type="ECO:0000256" key="5">
    <source>
        <dbReference type="ARBA" id="ARBA00022553"/>
    </source>
</evidence>
<evidence type="ECO:0000256" key="15">
    <source>
        <dbReference type="ARBA" id="ARBA00023008"/>
    </source>
</evidence>
<evidence type="ECO:0000256" key="4">
    <source>
        <dbReference type="ARBA" id="ARBA00022475"/>
    </source>
</evidence>
<evidence type="ECO:0000256" key="20">
    <source>
        <dbReference type="RuleBase" id="RU362081"/>
    </source>
</evidence>
<dbReference type="Gene3D" id="2.70.150.10">
    <property type="entry name" value="Calcium-transporting ATPase, cytoplasmic transduction domain A"/>
    <property type="match status" value="1"/>
</dbReference>
<dbReference type="InterPro" id="IPR018303">
    <property type="entry name" value="ATPase_P-typ_P_site"/>
</dbReference>
<dbReference type="AlphaFoldDB" id="A0A1W0D150"/>
<evidence type="ECO:0000259" key="21">
    <source>
        <dbReference type="PROSITE" id="PS50846"/>
    </source>
</evidence>
<dbReference type="InterPro" id="IPR017969">
    <property type="entry name" value="Heavy-metal-associated_CS"/>
</dbReference>
<dbReference type="NCBIfam" id="TIGR01494">
    <property type="entry name" value="ATPase_P-type"/>
    <property type="match status" value="1"/>
</dbReference>
<evidence type="ECO:0000256" key="18">
    <source>
        <dbReference type="ARBA" id="ARBA00047424"/>
    </source>
</evidence>
<dbReference type="InterPro" id="IPR059000">
    <property type="entry name" value="ATPase_P-type_domA"/>
</dbReference>
<feature type="transmembrane region" description="Helical" evidence="20">
    <location>
        <begin position="220"/>
        <end position="244"/>
    </location>
</feature>
<keyword evidence="12" id="KW-0460">Magnesium</keyword>
<dbReference type="PRINTS" id="PR00119">
    <property type="entry name" value="CATATPASE"/>
</dbReference>
<evidence type="ECO:0000256" key="12">
    <source>
        <dbReference type="ARBA" id="ARBA00022842"/>
    </source>
</evidence>
<comment type="catalytic activity">
    <reaction evidence="18">
        <text>Cu(2+)(in) + ATP + H2O = Cu(2+)(out) + ADP + phosphate + H(+)</text>
        <dbReference type="Rhea" id="RHEA:10376"/>
        <dbReference type="ChEBI" id="CHEBI:15377"/>
        <dbReference type="ChEBI" id="CHEBI:15378"/>
        <dbReference type="ChEBI" id="CHEBI:29036"/>
        <dbReference type="ChEBI" id="CHEBI:30616"/>
        <dbReference type="ChEBI" id="CHEBI:43474"/>
        <dbReference type="ChEBI" id="CHEBI:456216"/>
        <dbReference type="EC" id="7.2.2.9"/>
    </reaction>
</comment>
<evidence type="ECO:0000256" key="13">
    <source>
        <dbReference type="ARBA" id="ARBA00022967"/>
    </source>
</evidence>
<dbReference type="PROSITE" id="PS01229">
    <property type="entry name" value="COF_2"/>
    <property type="match status" value="1"/>
</dbReference>
<dbReference type="SFLD" id="SFLDS00003">
    <property type="entry name" value="Haloacid_Dehalogenase"/>
    <property type="match status" value="1"/>
</dbReference>
<dbReference type="InterPro" id="IPR023214">
    <property type="entry name" value="HAD_sf"/>
</dbReference>
<dbReference type="GO" id="GO:0005524">
    <property type="term" value="F:ATP binding"/>
    <property type="evidence" value="ECO:0007669"/>
    <property type="project" value="UniProtKB-UniRule"/>
</dbReference>
<evidence type="ECO:0000313" key="23">
    <source>
        <dbReference type="Proteomes" id="UP000192721"/>
    </source>
</evidence>
<comment type="subcellular location">
    <subcellularLocation>
        <location evidence="1">Cell membrane</location>
        <topology evidence="1">Multi-pass membrane protein</topology>
    </subcellularLocation>
</comment>
<keyword evidence="16" id="KW-0406">Ion transport</keyword>
<keyword evidence="14 20" id="KW-1133">Transmembrane helix</keyword>